<dbReference type="SUPFAM" id="SSF46785">
    <property type="entry name" value="Winged helix' DNA-binding domain"/>
    <property type="match status" value="1"/>
</dbReference>
<evidence type="ECO:0000256" key="4">
    <source>
        <dbReference type="ARBA" id="ARBA00023163"/>
    </source>
</evidence>
<dbReference type="OrthoDB" id="9786526at2"/>
<dbReference type="PROSITE" id="PS50931">
    <property type="entry name" value="HTH_LYSR"/>
    <property type="match status" value="1"/>
</dbReference>
<evidence type="ECO:0000313" key="6">
    <source>
        <dbReference type="EMBL" id="GAM01666.1"/>
    </source>
</evidence>
<dbReference type="PANTHER" id="PTHR30537">
    <property type="entry name" value="HTH-TYPE TRANSCRIPTIONAL REGULATOR"/>
    <property type="match status" value="1"/>
</dbReference>
<dbReference type="CDD" id="cd08422">
    <property type="entry name" value="PBP2_CrgA_like"/>
    <property type="match status" value="1"/>
</dbReference>
<reference evidence="6 7" key="1">
    <citation type="submission" date="2014-11" db="EMBL/GenBank/DDBJ databases">
        <title>Whole genome shotgun sequence of Sphingomonas parapaucimobilis NBRC 15100.</title>
        <authorList>
            <person name="Katano-Makiyama Y."/>
            <person name="Hosoyama A."/>
            <person name="Hashimoto M."/>
            <person name="Hosoyama Y."/>
            <person name="Noguchi M."/>
            <person name="Numata M."/>
            <person name="Tsuchikane K."/>
            <person name="Hirakata S."/>
            <person name="Uohara A."/>
            <person name="Shimodaira J."/>
            <person name="Ohji S."/>
            <person name="Ichikawa N."/>
            <person name="Kimura A."/>
            <person name="Yamazoe A."/>
            <person name="Fujita N."/>
        </authorList>
    </citation>
    <scope>NUCLEOTIDE SEQUENCE [LARGE SCALE GENOMIC DNA]</scope>
    <source>
        <strain evidence="6 7">NBRC 15100</strain>
    </source>
</reference>
<dbReference type="Pfam" id="PF00126">
    <property type="entry name" value="HTH_1"/>
    <property type="match status" value="1"/>
</dbReference>
<protein>
    <submittedName>
        <fullName evidence="6">Putative LysR family transcriptional regulator</fullName>
    </submittedName>
</protein>
<proteinExistence type="inferred from homology"/>
<dbReference type="InterPro" id="IPR000847">
    <property type="entry name" value="LysR_HTH_N"/>
</dbReference>
<dbReference type="InterPro" id="IPR005119">
    <property type="entry name" value="LysR_subst-bd"/>
</dbReference>
<dbReference type="EMBL" id="BBPI01000068">
    <property type="protein sequence ID" value="GAM01666.1"/>
    <property type="molecule type" value="Genomic_DNA"/>
</dbReference>
<comment type="similarity">
    <text evidence="1">Belongs to the LysR transcriptional regulatory family.</text>
</comment>
<dbReference type="Gene3D" id="3.40.190.290">
    <property type="match status" value="1"/>
</dbReference>
<evidence type="ECO:0000256" key="1">
    <source>
        <dbReference type="ARBA" id="ARBA00009437"/>
    </source>
</evidence>
<evidence type="ECO:0000259" key="5">
    <source>
        <dbReference type="PROSITE" id="PS50931"/>
    </source>
</evidence>
<organism evidence="6 7">
    <name type="scientific">Sphingomonas parapaucimobilis NBRC 15100</name>
    <dbReference type="NCBI Taxonomy" id="1219049"/>
    <lineage>
        <taxon>Bacteria</taxon>
        <taxon>Pseudomonadati</taxon>
        <taxon>Pseudomonadota</taxon>
        <taxon>Alphaproteobacteria</taxon>
        <taxon>Sphingomonadales</taxon>
        <taxon>Sphingomonadaceae</taxon>
        <taxon>Sphingomonas</taxon>
    </lineage>
</organism>
<dbReference type="GO" id="GO:0003700">
    <property type="term" value="F:DNA-binding transcription factor activity"/>
    <property type="evidence" value="ECO:0007669"/>
    <property type="project" value="InterPro"/>
</dbReference>
<dbReference type="InterPro" id="IPR036390">
    <property type="entry name" value="WH_DNA-bd_sf"/>
</dbReference>
<gene>
    <name evidence="6" type="ORF">SP5_068_00340</name>
</gene>
<dbReference type="eggNOG" id="COG0583">
    <property type="taxonomic scope" value="Bacteria"/>
</dbReference>
<accession>A0A0A1W965</accession>
<evidence type="ECO:0000256" key="2">
    <source>
        <dbReference type="ARBA" id="ARBA00023015"/>
    </source>
</evidence>
<keyword evidence="3" id="KW-0238">DNA-binding</keyword>
<dbReference type="Gene3D" id="1.10.10.10">
    <property type="entry name" value="Winged helix-like DNA-binding domain superfamily/Winged helix DNA-binding domain"/>
    <property type="match status" value="1"/>
</dbReference>
<dbReference type="InterPro" id="IPR036388">
    <property type="entry name" value="WH-like_DNA-bd_sf"/>
</dbReference>
<dbReference type="InterPro" id="IPR058163">
    <property type="entry name" value="LysR-type_TF_proteobact-type"/>
</dbReference>
<dbReference type="Pfam" id="PF03466">
    <property type="entry name" value="LysR_substrate"/>
    <property type="match status" value="1"/>
</dbReference>
<evidence type="ECO:0000256" key="3">
    <source>
        <dbReference type="ARBA" id="ARBA00023125"/>
    </source>
</evidence>
<comment type="caution">
    <text evidence="6">The sequence shown here is derived from an EMBL/GenBank/DDBJ whole genome shotgun (WGS) entry which is preliminary data.</text>
</comment>
<dbReference type="SUPFAM" id="SSF53850">
    <property type="entry name" value="Periplasmic binding protein-like II"/>
    <property type="match status" value="1"/>
</dbReference>
<dbReference type="Proteomes" id="UP000032305">
    <property type="component" value="Unassembled WGS sequence"/>
</dbReference>
<keyword evidence="2" id="KW-0805">Transcription regulation</keyword>
<evidence type="ECO:0000313" key="7">
    <source>
        <dbReference type="Proteomes" id="UP000032305"/>
    </source>
</evidence>
<dbReference type="RefSeq" id="WP_042488769.1">
    <property type="nucleotide sequence ID" value="NZ_BBPI01000068.1"/>
</dbReference>
<keyword evidence="7" id="KW-1185">Reference proteome</keyword>
<feature type="domain" description="HTH lysR-type" evidence="5">
    <location>
        <begin position="1"/>
        <end position="57"/>
    </location>
</feature>
<dbReference type="GO" id="GO:0003677">
    <property type="term" value="F:DNA binding"/>
    <property type="evidence" value="ECO:0007669"/>
    <property type="project" value="UniProtKB-KW"/>
</dbReference>
<sequence>MDPDIALFVDVVREGSLAGAARLWRLSPAMASKRIARLESRLGVRLLHRTTRRLAPTTAGAAFHAEVAPLIAGLRAAEARVTQHDGDPAGPLRVSAPTSFGRMWIAPYLTPFLDRYPAIRLRLDLTDTFIDMIDGGIDLAIRITATPPSGLAAHRLADNRRVLCASPAYLARAGTPGSIADLADHALLAAQGQFPWRLTGATVNGESRVETASSEVVRELVLGGAGIALRSLWDVGDALADGRLSRVLPGHEGSAAVGIWAVHAAAGVPMAVPALLGHLREVWRDTAWMT</sequence>
<dbReference type="PANTHER" id="PTHR30537:SF5">
    <property type="entry name" value="HTH-TYPE TRANSCRIPTIONAL ACTIVATOR TTDR-RELATED"/>
    <property type="match status" value="1"/>
</dbReference>
<name>A0A0A1W965_9SPHN</name>
<keyword evidence="4" id="KW-0804">Transcription</keyword>
<dbReference type="AlphaFoldDB" id="A0A0A1W965"/>